<gene>
    <name evidence="1" type="ORF">AU255_11140</name>
</gene>
<proteinExistence type="predicted"/>
<evidence type="ECO:0000313" key="2">
    <source>
        <dbReference type="Proteomes" id="UP000191980"/>
    </source>
</evidence>
<comment type="caution">
    <text evidence="1">The sequence shown here is derived from an EMBL/GenBank/DDBJ whole genome shotgun (WGS) entry which is preliminary data.</text>
</comment>
<protein>
    <submittedName>
        <fullName evidence="1">DNA-binding protein</fullName>
    </submittedName>
</protein>
<dbReference type="RefSeq" id="WP_080522945.1">
    <property type="nucleotide sequence ID" value="NZ_LPUF01000001.1"/>
</dbReference>
<dbReference type="AlphaFoldDB" id="A0A1V8M9R5"/>
<dbReference type="Proteomes" id="UP000191980">
    <property type="component" value="Unassembled WGS sequence"/>
</dbReference>
<keyword evidence="1" id="KW-0238">DNA-binding</keyword>
<dbReference type="EMBL" id="LPUF01000001">
    <property type="protein sequence ID" value="OQK18340.1"/>
    <property type="molecule type" value="Genomic_DNA"/>
</dbReference>
<dbReference type="Pfam" id="PF18918">
    <property type="entry name" value="DUF5669"/>
    <property type="match status" value="1"/>
</dbReference>
<sequence>MPISSDLAEELNILAHYKLTSIQEGIKVHHTAAPETIAAINRLHEKNLVTRDDGGYLTDLGIETAEHVQKALTILTSK</sequence>
<reference evidence="1 2" key="1">
    <citation type="submission" date="2015-12" db="EMBL/GenBank/DDBJ databases">
        <authorList>
            <person name="Shamseldin A."/>
            <person name="Moawad H."/>
            <person name="Abd El-Rahim W.M."/>
            <person name="Sadowsky M.J."/>
        </authorList>
    </citation>
    <scope>NUCLEOTIDE SEQUENCE [LARGE SCALE GENOMIC DNA]</scope>
    <source>
        <strain evidence="1 2">WF1</strain>
    </source>
</reference>
<dbReference type="STRING" id="1420851.AU255_11140"/>
<organism evidence="1 2">
    <name type="scientific">Methyloprofundus sedimenti</name>
    <dbReference type="NCBI Taxonomy" id="1420851"/>
    <lineage>
        <taxon>Bacteria</taxon>
        <taxon>Pseudomonadati</taxon>
        <taxon>Pseudomonadota</taxon>
        <taxon>Gammaproteobacteria</taxon>
        <taxon>Methylococcales</taxon>
        <taxon>Methylococcaceae</taxon>
        <taxon>Methyloprofundus</taxon>
    </lineage>
</organism>
<dbReference type="OrthoDB" id="5600572at2"/>
<dbReference type="NCBIfam" id="TIGR02647">
    <property type="entry name" value="DNA"/>
    <property type="match status" value="1"/>
</dbReference>
<evidence type="ECO:0000313" key="1">
    <source>
        <dbReference type="EMBL" id="OQK18340.1"/>
    </source>
</evidence>
<accession>A0A1V8M9R5</accession>
<dbReference type="GO" id="GO:0003677">
    <property type="term" value="F:DNA binding"/>
    <property type="evidence" value="ECO:0007669"/>
    <property type="project" value="UniProtKB-KW"/>
</dbReference>
<keyword evidence="2" id="KW-1185">Reference proteome</keyword>
<dbReference type="InterPro" id="IPR013468">
    <property type="entry name" value="CHP02647"/>
</dbReference>
<name>A0A1V8M9R5_9GAMM</name>